<dbReference type="AlphaFoldDB" id="A0A1H5W585"/>
<dbReference type="EMBL" id="FNVK01000017">
    <property type="protein sequence ID" value="SEF94553.1"/>
    <property type="molecule type" value="Genomic_DNA"/>
</dbReference>
<keyword evidence="1" id="KW-1133">Transmembrane helix</keyword>
<keyword evidence="1" id="KW-0472">Membrane</keyword>
<evidence type="ECO:0000313" key="3">
    <source>
        <dbReference type="Proteomes" id="UP000236751"/>
    </source>
</evidence>
<feature type="transmembrane region" description="Helical" evidence="1">
    <location>
        <begin position="12"/>
        <end position="35"/>
    </location>
</feature>
<dbReference type="Proteomes" id="UP000236751">
    <property type="component" value="Unassembled WGS sequence"/>
</dbReference>
<evidence type="ECO:0000313" key="2">
    <source>
        <dbReference type="EMBL" id="SEF94553.1"/>
    </source>
</evidence>
<keyword evidence="1" id="KW-0812">Transmembrane</keyword>
<name>A0A1H5W585_NITMU</name>
<reference evidence="2 3" key="1">
    <citation type="submission" date="2016-10" db="EMBL/GenBank/DDBJ databases">
        <authorList>
            <person name="de Groot N.N."/>
        </authorList>
    </citation>
    <scope>NUCLEOTIDE SEQUENCE [LARGE SCALE GENOMIC DNA]</scope>
    <source>
        <strain evidence="2 3">Nl13</strain>
    </source>
</reference>
<dbReference type="RefSeq" id="WP_258039199.1">
    <property type="nucleotide sequence ID" value="NC_007614.1"/>
</dbReference>
<protein>
    <submittedName>
        <fullName evidence="2">Uncharacterized protein</fullName>
    </submittedName>
</protein>
<evidence type="ECO:0000256" key="1">
    <source>
        <dbReference type="SAM" id="Phobius"/>
    </source>
</evidence>
<organism evidence="2 3">
    <name type="scientific">Nitrosospira multiformis (strain ATCC 25196 / NCIMB 11849 / C 71)</name>
    <dbReference type="NCBI Taxonomy" id="323848"/>
    <lineage>
        <taxon>Bacteria</taxon>
        <taxon>Pseudomonadati</taxon>
        <taxon>Pseudomonadota</taxon>
        <taxon>Betaproteobacteria</taxon>
        <taxon>Nitrosomonadales</taxon>
        <taxon>Nitrosomonadaceae</taxon>
        <taxon>Nitrosospira</taxon>
    </lineage>
</organism>
<gene>
    <name evidence="2" type="ORF">SAMN05216403_1179</name>
</gene>
<accession>A0A1H5W585</accession>
<proteinExistence type="predicted"/>
<sequence>MLPRTPRYFLPFKILSIVVIISIALAITYAALISLKNWYGISV</sequence>